<dbReference type="OrthoDB" id="9810303at2"/>
<dbReference type="PANTHER" id="PTHR48090">
    <property type="entry name" value="UNDECAPRENYL-PHOSPHATE 4-DEOXY-4-FORMAMIDO-L-ARABINOSE TRANSFERASE-RELATED"/>
    <property type="match status" value="1"/>
</dbReference>
<feature type="compositionally biased region" description="Basic residues" evidence="2">
    <location>
        <begin position="1"/>
        <end position="14"/>
    </location>
</feature>
<dbReference type="InterPro" id="IPR001173">
    <property type="entry name" value="Glyco_trans_2-like"/>
</dbReference>
<keyword evidence="5" id="KW-1185">Reference proteome</keyword>
<dbReference type="InterPro" id="IPR029044">
    <property type="entry name" value="Nucleotide-diphossugar_trans"/>
</dbReference>
<name>A0A4Q5IXB3_9ACTN</name>
<dbReference type="Gene3D" id="3.90.550.10">
    <property type="entry name" value="Spore Coat Polysaccharide Biosynthesis Protein SpsA, Chain A"/>
    <property type="match status" value="1"/>
</dbReference>
<evidence type="ECO:0000256" key="2">
    <source>
        <dbReference type="SAM" id="MobiDB-lite"/>
    </source>
</evidence>
<comment type="caution">
    <text evidence="4">The sequence shown here is derived from an EMBL/GenBank/DDBJ whole genome shotgun (WGS) entry which is preliminary data.</text>
</comment>
<feature type="region of interest" description="Disordered" evidence="2">
    <location>
        <begin position="1"/>
        <end position="26"/>
    </location>
</feature>
<protein>
    <submittedName>
        <fullName evidence="4">Glycosyltransferase family 2 protein</fullName>
    </submittedName>
</protein>
<evidence type="ECO:0000313" key="4">
    <source>
        <dbReference type="EMBL" id="RYU09601.1"/>
    </source>
</evidence>
<proteinExistence type="inferred from homology"/>
<dbReference type="Pfam" id="PF00535">
    <property type="entry name" value="Glycos_transf_2"/>
    <property type="match status" value="1"/>
</dbReference>
<evidence type="ECO:0000256" key="1">
    <source>
        <dbReference type="ARBA" id="ARBA00006739"/>
    </source>
</evidence>
<evidence type="ECO:0000259" key="3">
    <source>
        <dbReference type="Pfam" id="PF00535"/>
    </source>
</evidence>
<comment type="similarity">
    <text evidence="1">Belongs to the glycosyltransferase 2 family.</text>
</comment>
<dbReference type="EMBL" id="SDPU01000035">
    <property type="protein sequence ID" value="RYU09601.1"/>
    <property type="molecule type" value="Genomic_DNA"/>
</dbReference>
<gene>
    <name evidence="4" type="ORF">ETU37_21450</name>
</gene>
<organism evidence="4 5">
    <name type="scientific">Nocardioides iriomotensis</name>
    <dbReference type="NCBI Taxonomy" id="715784"/>
    <lineage>
        <taxon>Bacteria</taxon>
        <taxon>Bacillati</taxon>
        <taxon>Actinomycetota</taxon>
        <taxon>Actinomycetes</taxon>
        <taxon>Propionibacteriales</taxon>
        <taxon>Nocardioidaceae</taxon>
        <taxon>Nocardioides</taxon>
    </lineage>
</organism>
<sequence>MTRSRFTPRRRTRGHAVPAPRRHPTYDAGVFDPHADGTRILVVLPALNEARSVGSVVRDVRDRCPDYDVLVVDDGSTDETAKRASEAGAMVCSLPFNLGVGGAMRAAYKFALRHGYDVVVQVDADGQHDPAYIHKLVDGLADVDLVVGARFAGIGEYRAAFARRLAMRLLASVLSRLADVRLTDVTSGFRAAGPRCIELFALHYPAEYLGDTVESLVIALRTGCSIDQMPVEMRTRSYGAPSQSAFRATLYLARAVAALSLALVRQWPVPEEIRDAELPESQGHHE</sequence>
<evidence type="ECO:0000313" key="5">
    <source>
        <dbReference type="Proteomes" id="UP000291189"/>
    </source>
</evidence>
<dbReference type="Proteomes" id="UP000291189">
    <property type="component" value="Unassembled WGS sequence"/>
</dbReference>
<dbReference type="CDD" id="cd04179">
    <property type="entry name" value="DPM_DPG-synthase_like"/>
    <property type="match status" value="1"/>
</dbReference>
<dbReference type="AlphaFoldDB" id="A0A4Q5IXB3"/>
<dbReference type="PANTHER" id="PTHR48090:SF7">
    <property type="entry name" value="RFBJ PROTEIN"/>
    <property type="match status" value="1"/>
</dbReference>
<keyword evidence="4" id="KW-0808">Transferase</keyword>
<accession>A0A4Q5IXB3</accession>
<dbReference type="GO" id="GO:0016740">
    <property type="term" value="F:transferase activity"/>
    <property type="evidence" value="ECO:0007669"/>
    <property type="project" value="UniProtKB-KW"/>
</dbReference>
<dbReference type="SUPFAM" id="SSF53448">
    <property type="entry name" value="Nucleotide-diphospho-sugar transferases"/>
    <property type="match status" value="1"/>
</dbReference>
<feature type="domain" description="Glycosyltransferase 2-like" evidence="3">
    <location>
        <begin position="42"/>
        <end position="163"/>
    </location>
</feature>
<reference evidence="4 5" key="1">
    <citation type="submission" date="2019-01" db="EMBL/GenBank/DDBJ databases">
        <title>Nocardioides guangzhouensis sp. nov., an actinobacterium isolated from soil.</title>
        <authorList>
            <person name="Fu Y."/>
            <person name="Cai Y."/>
            <person name="Lin Z."/>
            <person name="Chen P."/>
        </authorList>
    </citation>
    <scope>NUCLEOTIDE SEQUENCE [LARGE SCALE GENOMIC DNA]</scope>
    <source>
        <strain evidence="4 5">NBRC 105384</strain>
    </source>
</reference>
<dbReference type="InterPro" id="IPR050256">
    <property type="entry name" value="Glycosyltransferase_2"/>
</dbReference>